<protein>
    <submittedName>
        <fullName evidence="1">Uncharacterized protein</fullName>
    </submittedName>
</protein>
<proteinExistence type="predicted"/>
<dbReference type="AlphaFoldDB" id="A0AA88I2G8"/>
<organism evidence="1 2">
    <name type="scientific">Artemia franciscana</name>
    <name type="common">Brine shrimp</name>
    <name type="synonym">Artemia sanfranciscana</name>
    <dbReference type="NCBI Taxonomy" id="6661"/>
    <lineage>
        <taxon>Eukaryota</taxon>
        <taxon>Metazoa</taxon>
        <taxon>Ecdysozoa</taxon>
        <taxon>Arthropoda</taxon>
        <taxon>Crustacea</taxon>
        <taxon>Branchiopoda</taxon>
        <taxon>Anostraca</taxon>
        <taxon>Artemiidae</taxon>
        <taxon>Artemia</taxon>
    </lineage>
</organism>
<keyword evidence="2" id="KW-1185">Reference proteome</keyword>
<comment type="caution">
    <text evidence="1">The sequence shown here is derived from an EMBL/GenBank/DDBJ whole genome shotgun (WGS) entry which is preliminary data.</text>
</comment>
<feature type="non-terminal residue" evidence="1">
    <location>
        <position position="1"/>
    </location>
</feature>
<reference evidence="1" key="1">
    <citation type="submission" date="2023-07" db="EMBL/GenBank/DDBJ databases">
        <title>Chromosome-level genome assembly of Artemia franciscana.</title>
        <authorList>
            <person name="Jo E."/>
        </authorList>
    </citation>
    <scope>NUCLEOTIDE SEQUENCE</scope>
    <source>
        <tissue evidence="1">Whole body</tissue>
    </source>
</reference>
<accession>A0AA88I2G8</accession>
<name>A0AA88I2G8_ARTSF</name>
<evidence type="ECO:0000313" key="1">
    <source>
        <dbReference type="EMBL" id="KAK2718854.1"/>
    </source>
</evidence>
<evidence type="ECO:0000313" key="2">
    <source>
        <dbReference type="Proteomes" id="UP001187531"/>
    </source>
</evidence>
<gene>
    <name evidence="1" type="ORF">QYM36_006009</name>
</gene>
<dbReference type="Proteomes" id="UP001187531">
    <property type="component" value="Unassembled WGS sequence"/>
</dbReference>
<dbReference type="EMBL" id="JAVRJZ010000009">
    <property type="protein sequence ID" value="KAK2718854.1"/>
    <property type="molecule type" value="Genomic_DNA"/>
</dbReference>
<sequence>MMGYRFILAKVKITKPYCYSILDKSDHTSRALNEAHVSTRTPRRAAALKAKISMRSEQTKTIERHLEENLMYEEASEGDEGREVDPVMP</sequence>